<dbReference type="Proteomes" id="UP001207468">
    <property type="component" value="Unassembled WGS sequence"/>
</dbReference>
<protein>
    <submittedName>
        <fullName evidence="1">Uncharacterized protein</fullName>
    </submittedName>
</protein>
<gene>
    <name evidence="1" type="ORF">F5148DRAFT_731926</name>
</gene>
<keyword evidence="2" id="KW-1185">Reference proteome</keyword>
<organism evidence="1 2">
    <name type="scientific">Russula earlei</name>
    <dbReference type="NCBI Taxonomy" id="71964"/>
    <lineage>
        <taxon>Eukaryota</taxon>
        <taxon>Fungi</taxon>
        <taxon>Dikarya</taxon>
        <taxon>Basidiomycota</taxon>
        <taxon>Agaricomycotina</taxon>
        <taxon>Agaricomycetes</taxon>
        <taxon>Russulales</taxon>
        <taxon>Russulaceae</taxon>
        <taxon>Russula</taxon>
    </lineage>
</organism>
<dbReference type="EMBL" id="JAGFNK010000006">
    <property type="protein sequence ID" value="KAI9512734.1"/>
    <property type="molecule type" value="Genomic_DNA"/>
</dbReference>
<sequence length="770" mass="82546">MSRHRFVRNLDLDEELDDGALSDGEDDMTPEQSAQMEAALESIRAVLGSEEQSGFTDSYIGDSVWDFNFDIEETIKFLMEVQQRKNEARERKDYSIPSPSSLHTFWPLLKTVWRRLQEDAGIALPDDDLVAKGMTIAQIHAARMAQLAETRTASAFGTSFPNNQLQSIHPEDCYSFSDDDIYVRRLSTITERTERTEVTEVPARSSPSVAFSSRRSTRPQSSVTDSSYGEVIVRDPHSGRRNLPVDPNTIRPSPPPSALQPSHDGSEAHASDDEESCRTVTPPPPRPSAPVPPLESPSDIASSQIRSTRASLSKHPVIPVNVFKSSSPKGLFSPIDKPLPQLPPPSEPRHSQAESRASSDIHKRSKLSALASSRVASSKASTISQSSRMSSSTLATSSVRTYPALRPSSQSELSLIEEENGSSAASSMIRQAIRTALDQEAADRSAVSPQKQDKEVQHDSTVTSSPSSRSTVRPASEAKDGSPTVFYSAVESPPTSLGERPASKLAKLAQAKSKQGGPGVPKLKVALPSSPSPVLPSSHTEYLIPIANGPTATTAITTSYQTLGSLLSPSQSALPPSSVPSGYNSSPASSLEPRQSKLAMKAKKPHPKRSGNNEDDQANLPVPVHAMFKPEGTRSRASPSTFASILIDGVPLTSDEDKGHRKERRDKSARERRRSHGRTSTTPLDESSGSAKASPKHKSSSAKAAKVPLAPLGPFAFDIPSPDDIVLNARRGTSLARSASDASALTAHPASTAPSRSSFTSGSRVSTSAN</sequence>
<accession>A0ACC0ULZ2</accession>
<comment type="caution">
    <text evidence="1">The sequence shown here is derived from an EMBL/GenBank/DDBJ whole genome shotgun (WGS) entry which is preliminary data.</text>
</comment>
<name>A0ACC0ULZ2_9AGAM</name>
<proteinExistence type="predicted"/>
<evidence type="ECO:0000313" key="1">
    <source>
        <dbReference type="EMBL" id="KAI9512734.1"/>
    </source>
</evidence>
<reference evidence="1" key="1">
    <citation type="submission" date="2021-03" db="EMBL/GenBank/DDBJ databases">
        <title>Evolutionary priming and transition to the ectomycorrhizal habit in an iconic lineage of mushroom-forming fungi: is preadaptation a requirement?</title>
        <authorList>
            <consortium name="DOE Joint Genome Institute"/>
            <person name="Looney B.P."/>
            <person name="Miyauchi S."/>
            <person name="Morin E."/>
            <person name="Drula E."/>
            <person name="Courty P.E."/>
            <person name="Chicoki N."/>
            <person name="Fauchery L."/>
            <person name="Kohler A."/>
            <person name="Kuo A."/>
            <person name="LaButti K."/>
            <person name="Pangilinan J."/>
            <person name="Lipzen A."/>
            <person name="Riley R."/>
            <person name="Andreopoulos W."/>
            <person name="He G."/>
            <person name="Johnson J."/>
            <person name="Barry K.W."/>
            <person name="Grigoriev I.V."/>
            <person name="Nagy L."/>
            <person name="Hibbett D."/>
            <person name="Henrissat B."/>
            <person name="Matheny P.B."/>
            <person name="Labbe J."/>
            <person name="Martin A.F."/>
        </authorList>
    </citation>
    <scope>NUCLEOTIDE SEQUENCE</scope>
    <source>
        <strain evidence="1">BPL698</strain>
    </source>
</reference>
<evidence type="ECO:0000313" key="2">
    <source>
        <dbReference type="Proteomes" id="UP001207468"/>
    </source>
</evidence>